<protein>
    <submittedName>
        <fullName evidence="5">3-hydroxyacyl-CoA dehydrogenase-like protein LAM1</fullName>
    </submittedName>
</protein>
<feature type="domain" description="3-hydroxyacyl-CoA dehydrogenase NAD binding" evidence="4">
    <location>
        <begin position="48"/>
        <end position="142"/>
    </location>
</feature>
<dbReference type="InterPro" id="IPR006108">
    <property type="entry name" value="3HC_DH_C"/>
</dbReference>
<dbReference type="PANTHER" id="PTHR48075">
    <property type="entry name" value="3-HYDROXYACYL-COA DEHYDROGENASE FAMILY PROTEIN"/>
    <property type="match status" value="1"/>
</dbReference>
<name>A0A8H6RMU3_9PEZI</name>
<comment type="caution">
    <text evidence="5">The sequence shown here is derived from an EMBL/GenBank/DDBJ whole genome shotgun (WGS) entry which is preliminary data.</text>
</comment>
<evidence type="ECO:0000259" key="3">
    <source>
        <dbReference type="Pfam" id="PF00725"/>
    </source>
</evidence>
<feature type="domain" description="3-hydroxyacyl-CoA dehydrogenase C-terminal" evidence="3">
    <location>
        <begin position="145"/>
        <end position="235"/>
    </location>
</feature>
<dbReference type="Pfam" id="PF00725">
    <property type="entry name" value="3HCDH"/>
    <property type="match status" value="1"/>
</dbReference>
<dbReference type="AlphaFoldDB" id="A0A8H6RMU3"/>
<dbReference type="EMBL" id="JABCIY010000070">
    <property type="protein sequence ID" value="KAF7193924.1"/>
    <property type="molecule type" value="Genomic_DNA"/>
</dbReference>
<dbReference type="InterPro" id="IPR006176">
    <property type="entry name" value="3-OHacyl-CoA_DH_NAD-bd"/>
</dbReference>
<dbReference type="Gene3D" id="3.40.50.720">
    <property type="entry name" value="NAD(P)-binding Rossmann-like Domain"/>
    <property type="match status" value="1"/>
</dbReference>
<dbReference type="SUPFAM" id="SSF63825">
    <property type="entry name" value="YWTD domain"/>
    <property type="match status" value="1"/>
</dbReference>
<evidence type="ECO:0000313" key="5">
    <source>
        <dbReference type="EMBL" id="KAF7193924.1"/>
    </source>
</evidence>
<keyword evidence="1" id="KW-0560">Oxidoreductase</keyword>
<dbReference type="Proteomes" id="UP000660729">
    <property type="component" value="Unassembled WGS sequence"/>
</dbReference>
<dbReference type="GO" id="GO:0070403">
    <property type="term" value="F:NAD+ binding"/>
    <property type="evidence" value="ECO:0007669"/>
    <property type="project" value="InterPro"/>
</dbReference>
<dbReference type="SUPFAM" id="SSF51735">
    <property type="entry name" value="NAD(P)-binding Rossmann-fold domains"/>
    <property type="match status" value="1"/>
</dbReference>
<proteinExistence type="predicted"/>
<keyword evidence="6" id="KW-1185">Reference proteome</keyword>
<dbReference type="SUPFAM" id="SSF48179">
    <property type="entry name" value="6-phosphogluconate dehydrogenase C-terminal domain-like"/>
    <property type="match status" value="1"/>
</dbReference>
<dbReference type="GO" id="GO:0016616">
    <property type="term" value="F:oxidoreductase activity, acting on the CH-OH group of donors, NAD or NADP as acceptor"/>
    <property type="evidence" value="ECO:0007669"/>
    <property type="project" value="InterPro"/>
</dbReference>
<dbReference type="InterPro" id="IPR011042">
    <property type="entry name" value="6-blade_b-propeller_TolB-like"/>
</dbReference>
<dbReference type="Gene3D" id="2.120.10.30">
    <property type="entry name" value="TolB, C-terminal domain"/>
    <property type="match status" value="1"/>
</dbReference>
<evidence type="ECO:0000256" key="1">
    <source>
        <dbReference type="ARBA" id="ARBA00023002"/>
    </source>
</evidence>
<dbReference type="Gene3D" id="1.10.1040.10">
    <property type="entry name" value="N-(1-d-carboxylethyl)-l-norvaline Dehydrogenase, domain 2"/>
    <property type="match status" value="1"/>
</dbReference>
<accession>A0A8H6RMU3</accession>
<dbReference type="PANTHER" id="PTHR48075:SF3">
    <property type="entry name" value="3-HYDROXYACYL-COA DEHYDROGENASE"/>
    <property type="match status" value="1"/>
</dbReference>
<evidence type="ECO:0000313" key="6">
    <source>
        <dbReference type="Proteomes" id="UP000660729"/>
    </source>
</evidence>
<feature type="region of interest" description="Disordered" evidence="2">
    <location>
        <begin position="418"/>
        <end position="438"/>
    </location>
</feature>
<dbReference type="Pfam" id="PF02737">
    <property type="entry name" value="3HCDH_N"/>
    <property type="match status" value="1"/>
</dbReference>
<gene>
    <name evidence="5" type="ORF">HII31_04814</name>
</gene>
<reference evidence="5" key="1">
    <citation type="submission" date="2020-04" db="EMBL/GenBank/DDBJ databases">
        <title>Draft genome resource of the tomato pathogen Pseudocercospora fuligena.</title>
        <authorList>
            <person name="Zaccaron A."/>
        </authorList>
    </citation>
    <scope>NUCLEOTIDE SEQUENCE</scope>
    <source>
        <strain evidence="5">PF001</strain>
    </source>
</reference>
<evidence type="ECO:0000256" key="2">
    <source>
        <dbReference type="SAM" id="MobiDB-lite"/>
    </source>
</evidence>
<dbReference type="GO" id="GO:0006631">
    <property type="term" value="P:fatty acid metabolic process"/>
    <property type="evidence" value="ECO:0007669"/>
    <property type="project" value="InterPro"/>
</dbReference>
<dbReference type="InterPro" id="IPR008927">
    <property type="entry name" value="6-PGluconate_DH-like_C_sf"/>
</dbReference>
<dbReference type="InterPro" id="IPR036291">
    <property type="entry name" value="NAD(P)-bd_dom_sf"/>
</dbReference>
<organism evidence="5 6">
    <name type="scientific">Pseudocercospora fuligena</name>
    <dbReference type="NCBI Taxonomy" id="685502"/>
    <lineage>
        <taxon>Eukaryota</taxon>
        <taxon>Fungi</taxon>
        <taxon>Dikarya</taxon>
        <taxon>Ascomycota</taxon>
        <taxon>Pezizomycotina</taxon>
        <taxon>Dothideomycetes</taxon>
        <taxon>Dothideomycetidae</taxon>
        <taxon>Mycosphaerellales</taxon>
        <taxon>Mycosphaerellaceae</taxon>
        <taxon>Pseudocercospora</taxon>
    </lineage>
</organism>
<dbReference type="OrthoDB" id="5958943at2759"/>
<evidence type="ECO:0000259" key="4">
    <source>
        <dbReference type="Pfam" id="PF02737"/>
    </source>
</evidence>
<sequence>MSLGKPVFEVNDPVLALIVFTEGDYFTKNINDNHPLHPIKNPDAGVFLERLNIKISTFADLEKFAPPDCILASNSSSYKSSEMITEVSDATKIRVLNTHYMMPPEALIVELMTDRHTSEKIFPFLIERHKEAGLHPIRALKESTGFVFNRVWAAIKREVPMVLMEGVSTPTEVDHVFREMYGAKQGPCRMMDNVGLDTVAFIEDHYVKERGLAHGHLDWLQKNFVGSGKLGKKTPTHGGLYELPKPGEQTSFVSLNLGTAEPLNDKLSMEDVQHRGSILRFDVDQEPKAATELLTAQHMPDGIDILGDRMFWTDMGNPSGNDGQVLSAKLDGSDVKTVVPAGQVHTPKQLVCDQDSGKLYFCDREGYRVFRVNADGTDLEVLVKTADFKIQAKDEKLWCVGIAISKKLNKFFWTQKGPSKGSQGKMLAASLDSPKDPSSRQDVEVVIEHVPEPIDLEFDDDEGVLYWTDRGELPLGNTLNKKTIVGNQPAAEQKLGRQILAQGFAEAIGMKRDKVKDCIWVADIGGHVWKCNPHRPAFKEKVFESETGAFTGLALIRT</sequence>
<dbReference type="InterPro" id="IPR013328">
    <property type="entry name" value="6PGD_dom2"/>
</dbReference>